<keyword evidence="4" id="KW-1185">Reference proteome</keyword>
<evidence type="ECO:0000256" key="1">
    <source>
        <dbReference type="SAM" id="MobiDB-lite"/>
    </source>
</evidence>
<proteinExistence type="predicted"/>
<dbReference type="EMBL" id="BAAAZW010000001">
    <property type="protein sequence ID" value="GAA3949303.1"/>
    <property type="molecule type" value="Genomic_DNA"/>
</dbReference>
<evidence type="ECO:0000313" key="4">
    <source>
        <dbReference type="Proteomes" id="UP001418444"/>
    </source>
</evidence>
<feature type="compositionally biased region" description="Low complexity" evidence="1">
    <location>
        <begin position="192"/>
        <end position="201"/>
    </location>
</feature>
<comment type="caution">
    <text evidence="3">The sequence shown here is derived from an EMBL/GenBank/DDBJ whole genome shotgun (WGS) entry which is preliminary data.</text>
</comment>
<protein>
    <recommendedName>
        <fullName evidence="2">HTH luxR-type domain-containing protein</fullName>
    </recommendedName>
</protein>
<dbReference type="PRINTS" id="PR00038">
    <property type="entry name" value="HTHLUXR"/>
</dbReference>
<dbReference type="SUPFAM" id="SSF46894">
    <property type="entry name" value="C-terminal effector domain of the bipartite response regulators"/>
    <property type="match status" value="1"/>
</dbReference>
<feature type="domain" description="HTH luxR-type" evidence="2">
    <location>
        <begin position="113"/>
        <end position="175"/>
    </location>
</feature>
<dbReference type="SMART" id="SM00421">
    <property type="entry name" value="HTH_LUXR"/>
    <property type="match status" value="1"/>
</dbReference>
<accession>A0ABP7NKK0</accession>
<organism evidence="3 4">
    <name type="scientific">Gordonia caeni</name>
    <dbReference type="NCBI Taxonomy" id="1007097"/>
    <lineage>
        <taxon>Bacteria</taxon>
        <taxon>Bacillati</taxon>
        <taxon>Actinomycetota</taxon>
        <taxon>Actinomycetes</taxon>
        <taxon>Mycobacteriales</taxon>
        <taxon>Gordoniaceae</taxon>
        <taxon>Gordonia</taxon>
    </lineage>
</organism>
<gene>
    <name evidence="3" type="ORF">GCM10022231_03480</name>
</gene>
<name>A0ABP7NKK0_9ACTN</name>
<dbReference type="Proteomes" id="UP001418444">
    <property type="component" value="Unassembled WGS sequence"/>
</dbReference>
<dbReference type="InterPro" id="IPR016032">
    <property type="entry name" value="Sig_transdc_resp-reg_C-effctor"/>
</dbReference>
<dbReference type="InterPro" id="IPR000792">
    <property type="entry name" value="Tscrpt_reg_LuxR_C"/>
</dbReference>
<dbReference type="InterPro" id="IPR036388">
    <property type="entry name" value="WH-like_DNA-bd_sf"/>
</dbReference>
<dbReference type="Gene3D" id="1.10.10.10">
    <property type="entry name" value="Winged helix-like DNA-binding domain superfamily/Winged helix DNA-binding domain"/>
    <property type="match status" value="1"/>
</dbReference>
<evidence type="ECO:0000259" key="2">
    <source>
        <dbReference type="SMART" id="SM00421"/>
    </source>
</evidence>
<feature type="region of interest" description="Disordered" evidence="1">
    <location>
        <begin position="187"/>
        <end position="210"/>
    </location>
</feature>
<dbReference type="RefSeq" id="WP_344779954.1">
    <property type="nucleotide sequence ID" value="NZ_BAAAZW010000001.1"/>
</dbReference>
<dbReference type="Pfam" id="PF00196">
    <property type="entry name" value="GerE"/>
    <property type="match status" value="1"/>
</dbReference>
<evidence type="ECO:0000313" key="3">
    <source>
        <dbReference type="EMBL" id="GAA3949303.1"/>
    </source>
</evidence>
<sequence length="210" mass="22328">MAGSGGKQVGVSCACTWEREALAAWLSRFGYPVVDVGGETTLVEPPAVVVVNGRDRSSLARLHWMPAARIVVIGGSGDADAARSGLRHLPDGPDLADRLRILLQSLLGPAAGRVSLSPREREVLTSYVLGATVEETAAEHYVATSTVRTHYRRVTSRYTEAGRPVANKAQLLLRMIADGWIQLRDDVPTPAPLTADPADGAGAERRRGAA</sequence>
<reference evidence="4" key="1">
    <citation type="journal article" date="2019" name="Int. J. Syst. Evol. Microbiol.">
        <title>The Global Catalogue of Microorganisms (GCM) 10K type strain sequencing project: providing services to taxonomists for standard genome sequencing and annotation.</title>
        <authorList>
            <consortium name="The Broad Institute Genomics Platform"/>
            <consortium name="The Broad Institute Genome Sequencing Center for Infectious Disease"/>
            <person name="Wu L."/>
            <person name="Ma J."/>
        </authorList>
    </citation>
    <scope>NUCLEOTIDE SEQUENCE [LARGE SCALE GENOMIC DNA]</scope>
    <source>
        <strain evidence="4">JCM 16923</strain>
    </source>
</reference>